<dbReference type="SUPFAM" id="SSF47576">
    <property type="entry name" value="Calponin-homology domain, CH-domain"/>
    <property type="match status" value="1"/>
</dbReference>
<dbReference type="InterPro" id="IPR001715">
    <property type="entry name" value="CH_dom"/>
</dbReference>
<evidence type="ECO:0000259" key="24">
    <source>
        <dbReference type="PROSITE" id="PS50023"/>
    </source>
</evidence>
<dbReference type="Pfam" id="PF25413">
    <property type="entry name" value="Rossman_Mical"/>
    <property type="match status" value="1"/>
</dbReference>
<dbReference type="FunFam" id="3.50.50.60:FF:000004">
    <property type="entry name" value="protein-methionine sulfoxide oxidase MICAL2 isoform X1"/>
    <property type="match status" value="1"/>
</dbReference>
<feature type="compositionally biased region" description="Basic and acidic residues" evidence="22">
    <location>
        <begin position="1598"/>
        <end position="1624"/>
    </location>
</feature>
<comment type="cofactor">
    <cofactor evidence="1">
        <name>FAD</name>
        <dbReference type="ChEBI" id="CHEBI:57692"/>
    </cofactor>
</comment>
<keyword evidence="7" id="KW-0597">Phosphoprotein</keyword>
<dbReference type="Pfam" id="PF00307">
    <property type="entry name" value="CH"/>
    <property type="match status" value="1"/>
</dbReference>
<dbReference type="GO" id="GO:0071949">
    <property type="term" value="F:FAD binding"/>
    <property type="evidence" value="ECO:0007669"/>
    <property type="project" value="InterPro"/>
</dbReference>
<keyword evidence="10" id="KW-0967">Endosome</keyword>
<feature type="region of interest" description="Disordered" evidence="22">
    <location>
        <begin position="1179"/>
        <end position="1308"/>
    </location>
</feature>
<dbReference type="PRINTS" id="PR00420">
    <property type="entry name" value="RNGMNOXGNASE"/>
</dbReference>
<feature type="region of interest" description="Disordered" evidence="22">
    <location>
        <begin position="1548"/>
        <end position="1921"/>
    </location>
</feature>
<dbReference type="GO" id="GO:0046872">
    <property type="term" value="F:metal ion binding"/>
    <property type="evidence" value="ECO:0007669"/>
    <property type="project" value="UniProtKB-KW"/>
</dbReference>
<dbReference type="SUPFAM" id="SSF57716">
    <property type="entry name" value="Glucocorticoid receptor-like (DNA-binding domain)"/>
    <property type="match status" value="1"/>
</dbReference>
<organism evidence="26 27">
    <name type="scientific">Acanthaster planci</name>
    <name type="common">Crown-of-thorns starfish</name>
    <dbReference type="NCBI Taxonomy" id="133434"/>
    <lineage>
        <taxon>Eukaryota</taxon>
        <taxon>Metazoa</taxon>
        <taxon>Echinodermata</taxon>
        <taxon>Eleutherozoa</taxon>
        <taxon>Asterozoa</taxon>
        <taxon>Asteroidea</taxon>
        <taxon>Valvatacea</taxon>
        <taxon>Valvatida</taxon>
        <taxon>Acanthasteridae</taxon>
        <taxon>Acanthaster</taxon>
    </lineage>
</organism>
<accession>A0A8B7ZU03</accession>
<dbReference type="SMART" id="SM00033">
    <property type="entry name" value="CH"/>
    <property type="match status" value="1"/>
</dbReference>
<dbReference type="InterPro" id="IPR001781">
    <property type="entry name" value="Znf_LIM"/>
</dbReference>
<feature type="domain" description="LIM zinc-binding" evidence="24">
    <location>
        <begin position="777"/>
        <end position="844"/>
    </location>
</feature>
<evidence type="ECO:0000256" key="6">
    <source>
        <dbReference type="ARBA" id="ARBA00022490"/>
    </source>
</evidence>
<keyword evidence="15" id="KW-0503">Monooxygenase</keyword>
<dbReference type="Pfam" id="PF00412">
    <property type="entry name" value="LIM"/>
    <property type="match status" value="1"/>
</dbReference>
<dbReference type="Pfam" id="PF01494">
    <property type="entry name" value="FAD_binding_3"/>
    <property type="match status" value="1"/>
</dbReference>
<keyword evidence="16 20" id="KW-0440">LIM domain</keyword>
<dbReference type="SUPFAM" id="SSF51905">
    <property type="entry name" value="FAD/NAD(P)-binding domain"/>
    <property type="match status" value="1"/>
</dbReference>
<evidence type="ECO:0000256" key="10">
    <source>
        <dbReference type="ARBA" id="ARBA00022753"/>
    </source>
</evidence>
<dbReference type="InterPro" id="IPR036188">
    <property type="entry name" value="FAD/NAD-bd_sf"/>
</dbReference>
<feature type="compositionally biased region" description="Basic and acidic residues" evidence="22">
    <location>
        <begin position="1889"/>
        <end position="1908"/>
    </location>
</feature>
<evidence type="ECO:0000256" key="21">
    <source>
        <dbReference type="SAM" id="Coils"/>
    </source>
</evidence>
<dbReference type="PROSITE" id="PS50021">
    <property type="entry name" value="CH"/>
    <property type="match status" value="1"/>
</dbReference>
<keyword evidence="11" id="KW-0274">FAD</keyword>
<feature type="compositionally biased region" description="Polar residues" evidence="22">
    <location>
        <begin position="1485"/>
        <end position="1497"/>
    </location>
</feature>
<evidence type="ECO:0000256" key="2">
    <source>
        <dbReference type="ARBA" id="ARBA00004177"/>
    </source>
</evidence>
<comment type="similarity">
    <text evidence="4">Belongs to the Mical family.</text>
</comment>
<evidence type="ECO:0000256" key="3">
    <source>
        <dbReference type="ARBA" id="ARBA00004496"/>
    </source>
</evidence>
<dbReference type="GO" id="GO:0120501">
    <property type="term" value="F:F-actin monooxygenase activity"/>
    <property type="evidence" value="ECO:0007669"/>
    <property type="project" value="UniProtKB-EC"/>
</dbReference>
<feature type="compositionally biased region" description="Polar residues" evidence="22">
    <location>
        <begin position="1739"/>
        <end position="1752"/>
    </location>
</feature>
<feature type="compositionally biased region" description="Basic and acidic residues" evidence="22">
    <location>
        <begin position="1755"/>
        <end position="1789"/>
    </location>
</feature>
<evidence type="ECO:0000256" key="17">
    <source>
        <dbReference type="ARBA" id="ARBA00023054"/>
    </source>
</evidence>
<dbReference type="Gene3D" id="2.10.110.10">
    <property type="entry name" value="Cysteine Rich Protein"/>
    <property type="match status" value="1"/>
</dbReference>
<dbReference type="GO" id="GO:0003779">
    <property type="term" value="F:actin binding"/>
    <property type="evidence" value="ECO:0007669"/>
    <property type="project" value="UniProtKB-KW"/>
</dbReference>
<dbReference type="Proteomes" id="UP000694845">
    <property type="component" value="Unplaced"/>
</dbReference>
<evidence type="ECO:0000256" key="20">
    <source>
        <dbReference type="PROSITE-ProRule" id="PRU00125"/>
    </source>
</evidence>
<dbReference type="GO" id="GO:0005768">
    <property type="term" value="C:endosome"/>
    <property type="evidence" value="ECO:0007669"/>
    <property type="project" value="UniProtKB-SubCell"/>
</dbReference>
<name>A0A8B7ZU03_ACAPL</name>
<evidence type="ECO:0000256" key="16">
    <source>
        <dbReference type="ARBA" id="ARBA00023038"/>
    </source>
</evidence>
<dbReference type="InterPro" id="IPR022735">
    <property type="entry name" value="bMERB_dom"/>
</dbReference>
<evidence type="ECO:0000256" key="11">
    <source>
        <dbReference type="ARBA" id="ARBA00022827"/>
    </source>
</evidence>
<gene>
    <name evidence="27" type="primary">LOC110989175</name>
</gene>
<keyword evidence="8" id="KW-0285">Flavoprotein</keyword>
<evidence type="ECO:0000256" key="9">
    <source>
        <dbReference type="ARBA" id="ARBA00022723"/>
    </source>
</evidence>
<evidence type="ECO:0000256" key="7">
    <source>
        <dbReference type="ARBA" id="ARBA00022553"/>
    </source>
</evidence>
<keyword evidence="14" id="KW-0560">Oxidoreductase</keyword>
<feature type="compositionally biased region" description="Basic and acidic residues" evidence="22">
    <location>
        <begin position="2154"/>
        <end position="2168"/>
    </location>
</feature>
<comment type="subcellular location">
    <subcellularLocation>
        <location evidence="3">Cytoplasm</location>
    </subcellularLocation>
    <subcellularLocation>
        <location evidence="2">Endosome</location>
    </subcellularLocation>
</comment>
<keyword evidence="9 20" id="KW-0479">Metal-binding</keyword>
<feature type="compositionally biased region" description="Basic residues" evidence="22">
    <location>
        <begin position="1909"/>
        <end position="1921"/>
    </location>
</feature>
<feature type="region of interest" description="Disordered" evidence="22">
    <location>
        <begin position="2142"/>
        <end position="2168"/>
    </location>
</feature>
<feature type="compositionally biased region" description="Basic and acidic residues" evidence="22">
    <location>
        <begin position="1053"/>
        <end position="1102"/>
    </location>
</feature>
<feature type="compositionally biased region" description="Basic and acidic residues" evidence="22">
    <location>
        <begin position="1635"/>
        <end position="1654"/>
    </location>
</feature>
<evidence type="ECO:0000256" key="14">
    <source>
        <dbReference type="ARBA" id="ARBA00023002"/>
    </source>
</evidence>
<dbReference type="SMART" id="SM00132">
    <property type="entry name" value="LIM"/>
    <property type="match status" value="1"/>
</dbReference>
<keyword evidence="26" id="KW-1185">Reference proteome</keyword>
<feature type="coiled-coil region" evidence="21">
    <location>
        <begin position="1951"/>
        <end position="2011"/>
    </location>
</feature>
<dbReference type="Pfam" id="PF12130">
    <property type="entry name" value="bMERB_dom"/>
    <property type="match status" value="1"/>
</dbReference>
<dbReference type="PROSITE" id="PS51848">
    <property type="entry name" value="BMERB"/>
    <property type="match status" value="1"/>
</dbReference>
<evidence type="ECO:0000259" key="25">
    <source>
        <dbReference type="PROSITE" id="PS51848"/>
    </source>
</evidence>
<dbReference type="InterPro" id="IPR002938">
    <property type="entry name" value="FAD-bd"/>
</dbReference>
<feature type="compositionally biased region" description="Acidic residues" evidence="22">
    <location>
        <begin position="1197"/>
        <end position="1219"/>
    </location>
</feature>
<dbReference type="InterPro" id="IPR036872">
    <property type="entry name" value="CH_dom_sf"/>
</dbReference>
<feature type="compositionally biased region" description="Basic and acidic residues" evidence="22">
    <location>
        <begin position="1229"/>
        <end position="1239"/>
    </location>
</feature>
<feature type="compositionally biased region" description="Low complexity" evidence="22">
    <location>
        <begin position="1670"/>
        <end position="1683"/>
    </location>
</feature>
<proteinExistence type="inferred from homology"/>
<feature type="region of interest" description="Disordered" evidence="22">
    <location>
        <begin position="929"/>
        <end position="1030"/>
    </location>
</feature>
<dbReference type="EC" id="1.14.13.225" evidence="5"/>
<evidence type="ECO:0000256" key="15">
    <source>
        <dbReference type="ARBA" id="ARBA00023033"/>
    </source>
</evidence>
<dbReference type="PROSITE" id="PS00478">
    <property type="entry name" value="LIM_DOMAIN_1"/>
    <property type="match status" value="1"/>
</dbReference>
<keyword evidence="17 21" id="KW-0175">Coiled coil</keyword>
<reference evidence="27" key="1">
    <citation type="submission" date="2025-08" db="UniProtKB">
        <authorList>
            <consortium name="RefSeq"/>
        </authorList>
    </citation>
    <scope>IDENTIFICATION</scope>
</reference>
<protein>
    <recommendedName>
        <fullName evidence="5">F-actin monooxygenase</fullName>
        <ecNumber evidence="5">1.14.13.225</ecNumber>
    </recommendedName>
</protein>
<dbReference type="RefSeq" id="XP_022109048.1">
    <property type="nucleotide sequence ID" value="XM_022253356.1"/>
</dbReference>
<dbReference type="InterPro" id="IPR050540">
    <property type="entry name" value="F-actin_Monoox_Mical"/>
</dbReference>
<feature type="compositionally biased region" description="Basic and acidic residues" evidence="22">
    <location>
        <begin position="1499"/>
        <end position="1515"/>
    </location>
</feature>
<evidence type="ECO:0000256" key="12">
    <source>
        <dbReference type="ARBA" id="ARBA00022833"/>
    </source>
</evidence>
<dbReference type="InterPro" id="IPR057494">
    <property type="entry name" value="Rossman_Mical"/>
</dbReference>
<comment type="catalytic activity">
    <reaction evidence="19">
        <text>L-methionyl-[F-actin] + NADPH + O2 + H(+) = L-methionyl-(R)-S-oxide-[F-actin] + NADP(+) + H2O</text>
        <dbReference type="Rhea" id="RHEA:51308"/>
        <dbReference type="Rhea" id="RHEA-COMP:12953"/>
        <dbReference type="Rhea" id="RHEA-COMP:12956"/>
        <dbReference type="ChEBI" id="CHEBI:15377"/>
        <dbReference type="ChEBI" id="CHEBI:15378"/>
        <dbReference type="ChEBI" id="CHEBI:15379"/>
        <dbReference type="ChEBI" id="CHEBI:16044"/>
        <dbReference type="ChEBI" id="CHEBI:45764"/>
        <dbReference type="ChEBI" id="CHEBI:57783"/>
        <dbReference type="ChEBI" id="CHEBI:58349"/>
        <dbReference type="EC" id="1.14.13.225"/>
    </reaction>
</comment>
<sequence length="2168" mass="244813">MPELTSEEMTSHLYDRFAQAGTFQSCMASFRQLCEHLGLDPRHQKNFYQQFKSKVTTWQAKSLWAKLDKRFNRKEYKKGKACSDTRVLVIGAGPCGLRTAIECAMLGAKCIVIEKRDSFSRNNVLHLWPFLITDLKNLGAKKFFGKFCAGAIDHISIRQLQLILLKVTLLLGVEVHTNVTFEALQEPPEDQDQESVGWRAKLNPMDHPLSEFEFDVIIGADGKRNTLQGFKRKEFRGKLAIAITANFINRHTTEEARVEEISGVAFIFNQKFFQDLKAATRIDLENIVYYKDDTHYFVMTAKKQSLIEKGVILQDHADTARLLSRENYSHEKLQAYAREAADFSTNHQLPRLDYALNHYGQPDVAMFDFTSIFQAEHASRVMERKGHRLLMALVGDSLLEPFWPTGSGCARGFLGAFDAAWMVRNWSSSQMSPPEVISERESIYRLLPQTTPENLSKVYEQYGLTPTTRYPHVNLKAAAPHEVLHLYDTDNEDLKRKWEKVVKMEKQMLNRTGSIVRGSKLLMWCQRVTDTYKNVHIDNMTTSWRNGLALCAIIHRYRPHLIDFNSLREEDIVRNNQLAFDLAEREFGISPTMTGEEIAAMEAPDKLTMVVYISRFYDLFKDELPPPLKPSLAKIEEVPTHVKSPVAKSSFLSRISSKMRHKKSHHGNKENVEALSPVAAKRPKIKESPEEALKKVRAANLEARMKERIMEQTNARKAKPVIDASELPAGTNRVSGLAEQLTAQFRTLAGLTVTDDNRPVNRPKSKPFEPSKTQNSDVCFFCDKRVYVMERLSVEGLFFHRDCFRCQHCETTLHVGNYVFSKDADGKSKGKFFCRIHYLATLGKGQPTPNRKRQLVEEPSSPKTPVITTIPEDSEVPPSIPSLTDNNLLLEPSQKRYRATPERIELENMRASIAAGTVEVTEEEIAKYNLGTSLQTSGEEDEEDESSESDSELREERSGSVKTLEDEDEDEDDTYEYGSDFESDDEDDSDEESEEDSDEEDSEEDDSDDEEEDENEDTVAQKEEPRYNHISTVVSLKQQWLNDMKAPAMKPWRPPEEILAEQKRAEEAARKAEEAARKAEEEERLREEERRREEEEARRVQEDQGTGIQQVEAGATTPESPRPPLLQKSPSKLKMNLDALSQQYADFEEEAKIPVVPQLDHEGFVGLTDDEKVASMQEMDIDVDNGEEKKDDWLLSGEEEDKVSSEEFDEEYLSSDEVFEMGVLQPSEDSSRETNKAAFDDDGEIIKSPAPQKETSTPSPVVDRTHRSRHQYRNTEEKGDIIAEGDTQPRTASRMSDSSFTISTPSGSFSSVSMISTDSLRPGDFVDLPGPVAKEEIVDLDYTVQSAVISTPQTPLADGSNLDVTLESDEVSHNTVITDAENVGLDMTVESGEVDSHKREVSVDSVALDLSVTSGYQQNDITPQLPTVKDLELSDIGVDMELETEPNTSTKNEELDVDTAQPMHVGDALKPNLTSTPDVVPSGKLQENGTDAKSPQPASKDKPKYRPMYNKRDSGPRLVMSRSFSDSFKEIPALDVISNVSKVEEKIDELADQNANTSNGVVYRNKKKMLPERPDSPSGYVVPPTAIRPTSIKMDTLSQKRERTYSGGTARDRVVKKKEGDSPKKSPKRQLPKVPSKDNGHVDGITPEEREVGKRMLRNKTKRKENQGWSSSGSSTPDIISPIAVAVQPPWEASSTPAGPTPLANKTSSSSDQFFTPETDNPPTSEYLSVSPGERSPLSDHTPSQFTDGIPQSESRSEERKSRLSKLRGDMRRRDALRKTNSPRLERKAAGKKSKKKSKKSKSMSSLSELEDRSAAYRVADSTEASVSAEGELDTPGASAGPRTGLREDLPQIKPTTAQLPRMIRRLTVDPSLTASIDLDFSSSSETEEAAKEEARERGEEASPEAKGKGKGKSPKRMWGKRFKRLRQVLSKKPPKVHVHVDQVITKKSPKAVEERRKIEEEELNEKLTRRVQREARRQHHQQKLKRHRMAQEIQRQLQEVEVKQRELENRGVVVEKALRGEGTSEGMDENTLMQQWFNLVNEKNALVRYESELMVQARELELEDRHCQLEQELRQRMAVEDFKKTEQDREVEKLLLEEMLEVVEQRDALVALLEEERLNTEEVLACLKACQDRFPSSTLTSLTVEGAKGGHGYRGDYAEEGSSDSKE</sequence>
<keyword evidence="6" id="KW-0963">Cytoplasm</keyword>
<evidence type="ECO:0000313" key="26">
    <source>
        <dbReference type="Proteomes" id="UP000694845"/>
    </source>
</evidence>
<evidence type="ECO:0000256" key="22">
    <source>
        <dbReference type="SAM" id="MobiDB-lite"/>
    </source>
</evidence>
<keyword evidence="18" id="KW-0009">Actin-binding</keyword>
<dbReference type="FunFam" id="1.10.418.10:FF:000023">
    <property type="entry name" value="EH domain-binding protein 1 isoform X1"/>
    <property type="match status" value="1"/>
</dbReference>
<evidence type="ECO:0000256" key="5">
    <source>
        <dbReference type="ARBA" id="ARBA00012709"/>
    </source>
</evidence>
<dbReference type="OrthoDB" id="20799at2759"/>
<evidence type="ECO:0000313" key="27">
    <source>
        <dbReference type="RefSeq" id="XP_022109048.1"/>
    </source>
</evidence>
<dbReference type="SMART" id="SM01203">
    <property type="entry name" value="DUF3585"/>
    <property type="match status" value="1"/>
</dbReference>
<dbReference type="PANTHER" id="PTHR23167">
    <property type="entry name" value="CALPONIN HOMOLOGY DOMAIN-CONTAINING PROTEIN DDB_G0272472-RELATED"/>
    <property type="match status" value="1"/>
</dbReference>
<dbReference type="PANTHER" id="PTHR23167:SF54">
    <property type="entry name" value="[F-ACTIN]-MONOOXYGENASE MICAL"/>
    <property type="match status" value="1"/>
</dbReference>
<dbReference type="CDD" id="cd22198">
    <property type="entry name" value="CH_MICAL_EHBP-like"/>
    <property type="match status" value="1"/>
</dbReference>
<feature type="domain" description="Calponin-homology (CH)" evidence="23">
    <location>
        <begin position="515"/>
        <end position="618"/>
    </location>
</feature>
<dbReference type="PROSITE" id="PS50023">
    <property type="entry name" value="LIM_DOMAIN_2"/>
    <property type="match status" value="1"/>
</dbReference>
<evidence type="ECO:0000256" key="4">
    <source>
        <dbReference type="ARBA" id="ARBA00008223"/>
    </source>
</evidence>
<feature type="compositionally biased region" description="Polar residues" evidence="22">
    <location>
        <begin position="1288"/>
        <end position="1308"/>
    </location>
</feature>
<feature type="compositionally biased region" description="Basic residues" evidence="22">
    <location>
        <begin position="1790"/>
        <end position="1802"/>
    </location>
</feature>
<feature type="compositionally biased region" description="Acidic residues" evidence="22">
    <location>
        <begin position="938"/>
        <end position="950"/>
    </location>
</feature>
<evidence type="ECO:0000256" key="19">
    <source>
        <dbReference type="ARBA" id="ARBA00049522"/>
    </source>
</evidence>
<feature type="region of interest" description="Disordered" evidence="22">
    <location>
        <begin position="1441"/>
        <end position="1518"/>
    </location>
</feature>
<evidence type="ECO:0000259" key="23">
    <source>
        <dbReference type="PROSITE" id="PS50021"/>
    </source>
</evidence>
<feature type="domain" description="BMERB" evidence="25">
    <location>
        <begin position="1977"/>
        <end position="2130"/>
    </location>
</feature>
<dbReference type="Gene3D" id="3.50.50.60">
    <property type="entry name" value="FAD/NAD(P)-binding domain"/>
    <property type="match status" value="1"/>
</dbReference>
<feature type="region of interest" description="Disordered" evidence="22">
    <location>
        <begin position="845"/>
        <end position="865"/>
    </location>
</feature>
<feature type="region of interest" description="Disordered" evidence="22">
    <location>
        <begin position="1046"/>
        <end position="1134"/>
    </location>
</feature>
<evidence type="ECO:0000256" key="1">
    <source>
        <dbReference type="ARBA" id="ARBA00001974"/>
    </source>
</evidence>
<feature type="compositionally biased region" description="Acidic residues" evidence="22">
    <location>
        <begin position="965"/>
        <end position="1017"/>
    </location>
</feature>
<keyword evidence="12 20" id="KW-0862">Zinc</keyword>
<evidence type="ECO:0000256" key="18">
    <source>
        <dbReference type="ARBA" id="ARBA00023203"/>
    </source>
</evidence>
<keyword evidence="13" id="KW-0521">NADP</keyword>
<dbReference type="KEGG" id="aplc:110989175"/>
<evidence type="ECO:0000256" key="13">
    <source>
        <dbReference type="ARBA" id="ARBA00022857"/>
    </source>
</evidence>
<feature type="compositionally biased region" description="Polar residues" evidence="22">
    <location>
        <begin position="1693"/>
        <end position="1728"/>
    </location>
</feature>
<dbReference type="GeneID" id="110989175"/>
<evidence type="ECO:0000256" key="8">
    <source>
        <dbReference type="ARBA" id="ARBA00022630"/>
    </source>
</evidence>
<dbReference type="Gene3D" id="1.10.418.10">
    <property type="entry name" value="Calponin-like domain"/>
    <property type="match status" value="1"/>
</dbReference>